<evidence type="ECO:0000256" key="2">
    <source>
        <dbReference type="ARBA" id="ARBA00022741"/>
    </source>
</evidence>
<dbReference type="EMBL" id="NQWI01000008">
    <property type="protein sequence ID" value="PDW04511.1"/>
    <property type="molecule type" value="Genomic_DNA"/>
</dbReference>
<proteinExistence type="predicted"/>
<dbReference type="InterPro" id="IPR011006">
    <property type="entry name" value="CheY-like_superfamily"/>
</dbReference>
<dbReference type="RefSeq" id="WP_097642634.1">
    <property type="nucleotide sequence ID" value="NZ_NQWI01000008.1"/>
</dbReference>
<dbReference type="Gene3D" id="3.40.50.300">
    <property type="entry name" value="P-loop containing nucleotide triphosphate hydrolases"/>
    <property type="match status" value="1"/>
</dbReference>
<evidence type="ECO:0000256" key="3">
    <source>
        <dbReference type="ARBA" id="ARBA00022840"/>
    </source>
</evidence>
<accession>A0A2A6RNP5</accession>
<sequence length="457" mass="50415">MTTTLAGGVVLIADDEEPILDLLRDILEPEGASVRTARSGREALAALEAEEPDVAIFDVRMPPPDGLTLLKTLRERGIDLPVLIITAQDSSTMTIEAMQRGAYDYLGKPFDPDEILHTVQRALEHRRLTRRVLDLERQFSQDPRDILIGRSGPMQHVYKLIGRVAGSDATVLITGESGTGKELVAHVLHRNSARREGPFIAVNCAALPETLLESELFGHEKGAFTGAMAQRKGRFEQAAKGSIFLDEIGEVSPTTQKKLLRVLQERTFERVGGNALLKANVRVIAATNRDLIEGARAGNFREDLYYRLNVVNIHMPALRERNDDIPLLIDHFLRKHRFGGGEAAPISDAAMELLQNHAWPGNVRQLENTIERAVVLAQGGLIGPEHLLLDRTLTVHEQMLDSALARLLTVAPLPQLLEELRARLLTLALERCHGDRAAAARMLGISEALFTSVMSDE</sequence>
<keyword evidence="11" id="KW-1185">Reference proteome</keyword>
<dbReference type="InterPro" id="IPR001789">
    <property type="entry name" value="Sig_transdc_resp-reg_receiver"/>
</dbReference>
<dbReference type="SUPFAM" id="SSF52172">
    <property type="entry name" value="CheY-like"/>
    <property type="match status" value="1"/>
</dbReference>
<dbReference type="Gene3D" id="3.40.50.2300">
    <property type="match status" value="1"/>
</dbReference>
<dbReference type="GO" id="GO:0043565">
    <property type="term" value="F:sequence-specific DNA binding"/>
    <property type="evidence" value="ECO:0007669"/>
    <property type="project" value="InterPro"/>
</dbReference>
<gene>
    <name evidence="10" type="ORF">CJ255_03070</name>
</gene>
<dbReference type="GO" id="GO:0005524">
    <property type="term" value="F:ATP binding"/>
    <property type="evidence" value="ECO:0007669"/>
    <property type="project" value="UniProtKB-KW"/>
</dbReference>
<evidence type="ECO:0000313" key="11">
    <source>
        <dbReference type="Proteomes" id="UP000220527"/>
    </source>
</evidence>
<dbReference type="Pfam" id="PF00158">
    <property type="entry name" value="Sigma54_activat"/>
    <property type="match status" value="1"/>
</dbReference>
<keyword evidence="1 7" id="KW-0597">Phosphoprotein</keyword>
<dbReference type="PROSITE" id="PS00688">
    <property type="entry name" value="SIGMA54_INTERACT_3"/>
    <property type="match status" value="1"/>
</dbReference>
<dbReference type="OrthoDB" id="9803970at2"/>
<evidence type="ECO:0000259" key="8">
    <source>
        <dbReference type="PROSITE" id="PS50045"/>
    </source>
</evidence>
<dbReference type="InterPro" id="IPR002078">
    <property type="entry name" value="Sigma_54_int"/>
</dbReference>
<protein>
    <submittedName>
        <fullName evidence="10">Two-component system response regulator</fullName>
    </submittedName>
</protein>
<dbReference type="PROSITE" id="PS50110">
    <property type="entry name" value="RESPONSE_REGULATORY"/>
    <property type="match status" value="1"/>
</dbReference>
<dbReference type="FunFam" id="3.40.50.300:FF:000006">
    <property type="entry name" value="DNA-binding transcriptional regulator NtrC"/>
    <property type="match status" value="1"/>
</dbReference>
<feature type="domain" description="Response regulatory" evidence="9">
    <location>
        <begin position="9"/>
        <end position="123"/>
    </location>
</feature>
<dbReference type="GO" id="GO:0006355">
    <property type="term" value="P:regulation of DNA-templated transcription"/>
    <property type="evidence" value="ECO:0007669"/>
    <property type="project" value="InterPro"/>
</dbReference>
<dbReference type="AlphaFoldDB" id="A0A2A6RNP5"/>
<dbReference type="SUPFAM" id="SSF52540">
    <property type="entry name" value="P-loop containing nucleoside triphosphate hydrolases"/>
    <property type="match status" value="1"/>
</dbReference>
<dbReference type="Gene3D" id="1.10.8.60">
    <property type="match status" value="1"/>
</dbReference>
<dbReference type="InterPro" id="IPR002197">
    <property type="entry name" value="HTH_Fis"/>
</dbReference>
<dbReference type="SUPFAM" id="SSF46689">
    <property type="entry name" value="Homeodomain-like"/>
    <property type="match status" value="1"/>
</dbReference>
<dbReference type="PROSITE" id="PS00675">
    <property type="entry name" value="SIGMA54_INTERACT_1"/>
    <property type="match status" value="1"/>
</dbReference>
<feature type="domain" description="Sigma-54 factor interaction" evidence="8">
    <location>
        <begin position="147"/>
        <end position="375"/>
    </location>
</feature>
<evidence type="ECO:0000256" key="4">
    <source>
        <dbReference type="ARBA" id="ARBA00023015"/>
    </source>
</evidence>
<evidence type="ECO:0000256" key="6">
    <source>
        <dbReference type="ARBA" id="ARBA00023163"/>
    </source>
</evidence>
<dbReference type="FunFam" id="3.40.50.2300:FF:000018">
    <property type="entry name" value="DNA-binding transcriptional regulator NtrC"/>
    <property type="match status" value="1"/>
</dbReference>
<dbReference type="Gene3D" id="1.10.10.60">
    <property type="entry name" value="Homeodomain-like"/>
    <property type="match status" value="1"/>
</dbReference>
<evidence type="ECO:0000313" key="10">
    <source>
        <dbReference type="EMBL" id="PDW04511.1"/>
    </source>
</evidence>
<dbReference type="GO" id="GO:0000160">
    <property type="term" value="P:phosphorelay signal transduction system"/>
    <property type="evidence" value="ECO:0007669"/>
    <property type="project" value="InterPro"/>
</dbReference>
<keyword evidence="4" id="KW-0805">Transcription regulation</keyword>
<evidence type="ECO:0000256" key="5">
    <source>
        <dbReference type="ARBA" id="ARBA00023125"/>
    </source>
</evidence>
<reference evidence="11" key="1">
    <citation type="submission" date="2017-08" db="EMBL/GenBank/DDBJ databases">
        <authorList>
            <person name="Grouzdev D.S."/>
            <person name="Gaisin V.A."/>
            <person name="Rysina M.S."/>
            <person name="Gorlenko V.M."/>
        </authorList>
    </citation>
    <scope>NUCLEOTIDE SEQUENCE [LARGE SCALE GENOMIC DNA]</scope>
    <source>
        <strain evidence="11">Kir15-3F</strain>
    </source>
</reference>
<dbReference type="SMART" id="SM00448">
    <property type="entry name" value="REC"/>
    <property type="match status" value="1"/>
</dbReference>
<organism evidence="10 11">
    <name type="scientific">Candidatus Viridilinea mediisalina</name>
    <dbReference type="NCBI Taxonomy" id="2024553"/>
    <lineage>
        <taxon>Bacteria</taxon>
        <taxon>Bacillati</taxon>
        <taxon>Chloroflexota</taxon>
        <taxon>Chloroflexia</taxon>
        <taxon>Chloroflexales</taxon>
        <taxon>Chloroflexineae</taxon>
        <taxon>Oscillochloridaceae</taxon>
        <taxon>Candidatus Viridilinea</taxon>
    </lineage>
</organism>
<dbReference type="InterPro" id="IPR003593">
    <property type="entry name" value="AAA+_ATPase"/>
</dbReference>
<dbReference type="Pfam" id="PF25601">
    <property type="entry name" value="AAA_lid_14"/>
    <property type="match status" value="1"/>
</dbReference>
<dbReference type="PROSITE" id="PS00676">
    <property type="entry name" value="SIGMA54_INTERACT_2"/>
    <property type="match status" value="1"/>
</dbReference>
<dbReference type="Pfam" id="PF00072">
    <property type="entry name" value="Response_reg"/>
    <property type="match status" value="1"/>
</dbReference>
<keyword evidence="5" id="KW-0238">DNA-binding</keyword>
<name>A0A2A6RNP5_9CHLR</name>
<dbReference type="InterPro" id="IPR027417">
    <property type="entry name" value="P-loop_NTPase"/>
</dbReference>
<comment type="caution">
    <text evidence="10">The sequence shown here is derived from an EMBL/GenBank/DDBJ whole genome shotgun (WGS) entry which is preliminary data.</text>
</comment>
<dbReference type="SMART" id="SM00382">
    <property type="entry name" value="AAA"/>
    <property type="match status" value="1"/>
</dbReference>
<evidence type="ECO:0000256" key="1">
    <source>
        <dbReference type="ARBA" id="ARBA00022553"/>
    </source>
</evidence>
<dbReference type="Proteomes" id="UP000220527">
    <property type="component" value="Unassembled WGS sequence"/>
</dbReference>
<dbReference type="CDD" id="cd00009">
    <property type="entry name" value="AAA"/>
    <property type="match status" value="1"/>
</dbReference>
<keyword evidence="3" id="KW-0067">ATP-binding</keyword>
<feature type="modified residue" description="4-aspartylphosphate" evidence="7">
    <location>
        <position position="58"/>
    </location>
</feature>
<dbReference type="PROSITE" id="PS50045">
    <property type="entry name" value="SIGMA54_INTERACT_4"/>
    <property type="match status" value="1"/>
</dbReference>
<keyword evidence="2" id="KW-0547">Nucleotide-binding</keyword>
<dbReference type="InterPro" id="IPR025943">
    <property type="entry name" value="Sigma_54_int_dom_ATP-bd_2"/>
</dbReference>
<dbReference type="InterPro" id="IPR025944">
    <property type="entry name" value="Sigma_54_int_dom_CS"/>
</dbReference>
<evidence type="ECO:0000256" key="7">
    <source>
        <dbReference type="PROSITE-ProRule" id="PRU00169"/>
    </source>
</evidence>
<dbReference type="InterPro" id="IPR025662">
    <property type="entry name" value="Sigma_54_int_dom_ATP-bd_1"/>
</dbReference>
<dbReference type="Pfam" id="PF02954">
    <property type="entry name" value="HTH_8"/>
    <property type="match status" value="1"/>
</dbReference>
<keyword evidence="6" id="KW-0804">Transcription</keyword>
<dbReference type="InterPro" id="IPR009057">
    <property type="entry name" value="Homeodomain-like_sf"/>
</dbReference>
<dbReference type="InterPro" id="IPR058031">
    <property type="entry name" value="AAA_lid_NorR"/>
</dbReference>
<dbReference type="PANTHER" id="PTHR32071">
    <property type="entry name" value="TRANSCRIPTIONAL REGULATORY PROTEIN"/>
    <property type="match status" value="1"/>
</dbReference>
<evidence type="ECO:0000259" key="9">
    <source>
        <dbReference type="PROSITE" id="PS50110"/>
    </source>
</evidence>